<name>A0A3Q9C4E0_9ACTN</name>
<reference evidence="1 2" key="1">
    <citation type="submission" date="2018-12" db="EMBL/GenBank/DDBJ databases">
        <authorList>
            <person name="Li K."/>
        </authorList>
    </citation>
    <scope>NUCLEOTIDE SEQUENCE [LARGE SCALE GENOMIC DNA]</scope>
    <source>
        <strain evidence="2">CR22</strain>
    </source>
</reference>
<gene>
    <name evidence="1" type="ORF">EJC51_39890</name>
</gene>
<dbReference type="EMBL" id="CP034463">
    <property type="protein sequence ID" value="AZP21708.1"/>
    <property type="molecule type" value="Genomic_DNA"/>
</dbReference>
<dbReference type="Proteomes" id="UP000280197">
    <property type="component" value="Chromosome"/>
</dbReference>
<protein>
    <submittedName>
        <fullName evidence="1">Uncharacterized protein</fullName>
    </submittedName>
</protein>
<dbReference type="RefSeq" id="WP_126275532.1">
    <property type="nucleotide sequence ID" value="NZ_CP034463.1"/>
</dbReference>
<dbReference type="KEGG" id="saqu:EJC51_39890"/>
<evidence type="ECO:0000313" key="1">
    <source>
        <dbReference type="EMBL" id="AZP21708.1"/>
    </source>
</evidence>
<organism evidence="1 2">
    <name type="scientific">Streptomyces aquilus</name>
    <dbReference type="NCBI Taxonomy" id="2548456"/>
    <lineage>
        <taxon>Bacteria</taxon>
        <taxon>Bacillati</taxon>
        <taxon>Actinomycetota</taxon>
        <taxon>Actinomycetes</taxon>
        <taxon>Kitasatosporales</taxon>
        <taxon>Streptomycetaceae</taxon>
        <taxon>Streptomyces</taxon>
    </lineage>
</organism>
<proteinExistence type="predicted"/>
<accession>A0A3Q9C4E0</accession>
<keyword evidence="2" id="KW-1185">Reference proteome</keyword>
<dbReference type="AlphaFoldDB" id="A0A3Q9C4E0"/>
<evidence type="ECO:0000313" key="2">
    <source>
        <dbReference type="Proteomes" id="UP000280197"/>
    </source>
</evidence>
<sequence length="265" mass="29943">MAIERVVVFQFHHSPLVCRANVDMLRRLNPGIAIHGILGTPAGPRQRVLRLTSERLVGLDSLYTSRHSGYFNWKNCDLVVLDWFREVGRHETFDVAHVVQWDLLLTERLDRAYAHVPPQSLGLTAHVPLSEVDADWRWISEPEEARQWSELLAHARDRYGYDGVPHACIGGGVCFPRAFLEDYAAADPPDLCIEELRMPLFAQLLGHPVTDTGFWRRNDPGLDRFFNLGGPPIEPATITAELAKPDGHRVFHPVVQRVNGLPRGT</sequence>